<feature type="region of interest" description="Disordered" evidence="18">
    <location>
        <begin position="356"/>
        <end position="413"/>
    </location>
</feature>
<evidence type="ECO:0000256" key="9">
    <source>
        <dbReference type="ARBA" id="ARBA00022967"/>
    </source>
</evidence>
<accession>A0A1R1YRU7</accession>
<proteinExistence type="inferred from homology"/>
<organism evidence="22 23">
    <name type="scientific">Smittium culicis</name>
    <dbReference type="NCBI Taxonomy" id="133412"/>
    <lineage>
        <taxon>Eukaryota</taxon>
        <taxon>Fungi</taxon>
        <taxon>Fungi incertae sedis</taxon>
        <taxon>Zoopagomycota</taxon>
        <taxon>Kickxellomycotina</taxon>
        <taxon>Harpellomycetes</taxon>
        <taxon>Harpellales</taxon>
        <taxon>Legeriomycetaceae</taxon>
        <taxon>Smittium</taxon>
    </lineage>
</organism>
<evidence type="ECO:0000256" key="5">
    <source>
        <dbReference type="ARBA" id="ARBA00022723"/>
    </source>
</evidence>
<keyword evidence="11 17" id="KW-0472">Membrane</keyword>
<evidence type="ECO:0000256" key="6">
    <source>
        <dbReference type="ARBA" id="ARBA00022741"/>
    </source>
</evidence>
<dbReference type="PANTHER" id="PTHR24092">
    <property type="entry name" value="PROBABLE PHOSPHOLIPID-TRANSPORTING ATPASE"/>
    <property type="match status" value="1"/>
</dbReference>
<feature type="compositionally biased region" description="Polar residues" evidence="18">
    <location>
        <begin position="14"/>
        <end position="37"/>
    </location>
</feature>
<keyword evidence="9 17" id="KW-1278">Translocase</keyword>
<dbReference type="SUPFAM" id="SSF81653">
    <property type="entry name" value="Calcium ATPase, transduction domain A"/>
    <property type="match status" value="1"/>
</dbReference>
<feature type="transmembrane region" description="Helical" evidence="17">
    <location>
        <begin position="1564"/>
        <end position="1580"/>
    </location>
</feature>
<evidence type="ECO:0000256" key="10">
    <source>
        <dbReference type="ARBA" id="ARBA00022989"/>
    </source>
</evidence>
<feature type="region of interest" description="Disordered" evidence="18">
    <location>
        <begin position="787"/>
        <end position="826"/>
    </location>
</feature>
<feature type="binding site" evidence="15">
    <location>
        <position position="1166"/>
    </location>
    <ligand>
        <name>ATP</name>
        <dbReference type="ChEBI" id="CHEBI:30616"/>
    </ligand>
</feature>
<sequence length="1691" mass="192031">MPPKNIPKNDLSENDGNNNSTPDNDFQESAIQDGSNLNNRINKLKRYGALRTKVTKIARSFNPSSKPESKPDIHSFSHDMNLLRKSSERKIPERRPTEILIRAENNIPKLSSDEASPYYHPQSPNILSPRTSKAIVPDYALADSQNTATHLDSGGLMSRAIPLPGYFLTEESDYWTGGYVFKLRGKRPKEPILVPGSITKRVHFEISYDFPKNSISTARYNLFTFLPAQLSSQFSRIANLYFLFISILQQIPGWSTTGRFSTFFPLSVFVFFGIAHEGYDDYRRHKMDRAENTQKSRVLKVKINRKGPKTLHTRELNARSHRSIHSTRSSTIVTITRPLLFFWRWQRNMREKLIEKKRKKREEEESDEEEEEEEEEYDDDNEVKNKNSNPDLSIDSKDEIRLPPGILKEPSLKSSNSKLSSIFQSLTNNSTTPSAQKNSYSDFENDFSETESPPKKSRNKDLVVMFSDEIEEHPIPSNDYPLPENMSYRWKSKKWQDLQVGDIILIGKDEWIPADCVVLATSTPDGNCFVETSSLDGETTLKQKSAPLPTSKAIKTSENLSAFSGITYTEAPSPDLYSFEGYLEVDGVKHALTPNNLLLRGSKLRNTKFVTAQIVFTGEETKLRLNATRNIRTKSPQIQKTTNKIVIVVFIQLLIFCAILSISAIIWQKFVLPKHWYLLGANISYPAIIFGNIVMLNALIPISLYVTLEGVKIFQVYMMRFDKDMYYEKTDTPMHAHTTAINEDLGMVKYVLSDKTGTLTENVMRFKAVMIGGLAFYHTSGYDDDSNSFDSSDDSPFTPAQPHSTENSNPLNSPNANVDPKLPEIQSPATTNLLDDFFFNNSISQSPPIELKNCSSSTSQTFYSNINMNTNLSQLPPTTILRSATNNYSSEPDFLANSGMQYVSKETGKLADIFLKSMSLCHSVQPDIDPTTKILNGYQSTSPDEKSLVLAASELGYIVTERSGPSLKIRIVESTRILDWISKFNKSKLDVDDESQVMLNLCPPHETDIIETYEVLAVIEFSSVRKRMSVVYRCPDGKIRLFCKGADSVILPRLKKPDPKDKEMEWLHQCADNSLRAFACEGLRTLVYAHCEISESEYSDWAERFVSASTSLVDRQLKIEQVADELECNLKLTGITAVEDRLQDGVPETIEALRHAGIHVWMLTGDKIETAINIAKSCRLIDGDENNCYTMVLEGLDDVEELQAQLRKANLILSKLQSYESRSAMPIKNRRRWPKVFAISSKFFKIFKRFKKNKFIQGAENSDYTNIALLSNSNFNEDVLIGHSSIERFALVVDGDTISTLESNPELMEKFIDVGIKSDTIVCSRVSPSQKALIAKHMRIRCDSSNSYAVTVAIGDGGNDIAMIQEAHVGIGIAGVEGLQAARSSDFSIARFRFLRKLLFVHGLWNYSRISRFTLATFYKCFVFYTCQFVFQFFTGFSGTSVFESTALSMYNTLFTLLTVMVLGTLDQDLNAKRLFNSPHYYSMIGPKNHLFNKDRFIINVFFLGAGHIALTSLGVFFIPARLTHIYSADLFSLSVILYTVLTLTINIKIAFIDTHVWSKYTHLAFWISTLVWVIWNFVYNEFSKGVPKTPYFSLNSWGYMIKTPQFWLIIFIVVFITIVFILLWVSFYKNYDYPEMIRRRLFTIDILNAKTKTTKSPIIKDKGIEENNAETIQLDNLKSDYSPSTTNTKI</sequence>
<feature type="binding site" evidence="15">
    <location>
        <position position="1044"/>
    </location>
    <ligand>
        <name>ATP</name>
        <dbReference type="ChEBI" id="CHEBI:30616"/>
    </ligand>
</feature>
<keyword evidence="8 16" id="KW-0460">Magnesium</keyword>
<feature type="binding site" evidence="15">
    <location>
        <position position="755"/>
    </location>
    <ligand>
        <name>ATP</name>
        <dbReference type="ChEBI" id="CHEBI:30616"/>
    </ligand>
</feature>
<dbReference type="InterPro" id="IPR023214">
    <property type="entry name" value="HAD_sf"/>
</dbReference>
<evidence type="ECO:0000256" key="2">
    <source>
        <dbReference type="ARBA" id="ARBA00004308"/>
    </source>
</evidence>
<dbReference type="Gene3D" id="3.40.1110.10">
    <property type="entry name" value="Calcium-transporting ATPase, cytoplasmic domain N"/>
    <property type="match status" value="1"/>
</dbReference>
<feature type="transmembrane region" description="Helical" evidence="17">
    <location>
        <begin position="645"/>
        <end position="667"/>
    </location>
</feature>
<feature type="transmembrane region" description="Helical" evidence="17">
    <location>
        <begin position="1607"/>
        <end position="1629"/>
    </location>
</feature>
<dbReference type="InterPro" id="IPR023298">
    <property type="entry name" value="ATPase_P-typ_TM_dom_sf"/>
</dbReference>
<comment type="caution">
    <text evidence="22">The sequence shown here is derived from an EMBL/GenBank/DDBJ whole genome shotgun (WGS) entry which is preliminary data.</text>
</comment>
<reference evidence="23" key="1">
    <citation type="submission" date="2017-01" db="EMBL/GenBank/DDBJ databases">
        <authorList>
            <person name="Wang Y."/>
            <person name="White M."/>
            <person name="Kvist S."/>
            <person name="Moncalvo J.-M."/>
        </authorList>
    </citation>
    <scope>NUCLEOTIDE SEQUENCE [LARGE SCALE GENOMIC DNA]</scope>
    <source>
        <strain evidence="23">ID-206-W2</strain>
    </source>
</reference>
<evidence type="ECO:0000256" key="18">
    <source>
        <dbReference type="SAM" id="MobiDB-lite"/>
    </source>
</evidence>
<keyword evidence="23" id="KW-1185">Reference proteome</keyword>
<dbReference type="GO" id="GO:0005802">
    <property type="term" value="C:trans-Golgi network"/>
    <property type="evidence" value="ECO:0007669"/>
    <property type="project" value="TreeGrafter"/>
</dbReference>
<feature type="transmembrane region" description="Helical" evidence="17">
    <location>
        <begin position="1497"/>
        <end position="1519"/>
    </location>
</feature>
<dbReference type="Gene3D" id="2.70.150.10">
    <property type="entry name" value="Calcium-transporting ATPase, cytoplasmic transduction domain A"/>
    <property type="match status" value="1"/>
</dbReference>
<protein>
    <recommendedName>
        <fullName evidence="17">Phospholipid-transporting ATPase</fullName>
        <ecNumber evidence="17">7.6.2.1</ecNumber>
    </recommendedName>
</protein>
<dbReference type="PANTHER" id="PTHR24092:SF174">
    <property type="entry name" value="PHOSPHOLIPID-TRANSPORTING ATPASE DNF3-RELATED"/>
    <property type="match status" value="1"/>
</dbReference>
<keyword evidence="5 16" id="KW-0479">Metal-binding</keyword>
<evidence type="ECO:0000256" key="16">
    <source>
        <dbReference type="PIRSR" id="PIRSR606539-3"/>
    </source>
</evidence>
<dbReference type="Pfam" id="PF00122">
    <property type="entry name" value="E1-E2_ATPase"/>
    <property type="match status" value="1"/>
</dbReference>
<dbReference type="SFLD" id="SFLDS00003">
    <property type="entry name" value="Haloacid_Dehalogenase"/>
    <property type="match status" value="1"/>
</dbReference>
<dbReference type="PRINTS" id="PR00119">
    <property type="entry name" value="CATATPASE"/>
</dbReference>
<feature type="binding site" evidence="15">
    <location>
        <position position="1331"/>
    </location>
    <ligand>
        <name>ATP</name>
        <dbReference type="ChEBI" id="CHEBI:30616"/>
    </ligand>
</feature>
<dbReference type="EC" id="7.6.2.1" evidence="17"/>
<evidence type="ECO:0000259" key="21">
    <source>
        <dbReference type="Pfam" id="PF16212"/>
    </source>
</evidence>
<evidence type="ECO:0000256" key="8">
    <source>
        <dbReference type="ARBA" id="ARBA00022842"/>
    </source>
</evidence>
<dbReference type="GO" id="GO:0045332">
    <property type="term" value="P:phospholipid translocation"/>
    <property type="evidence" value="ECO:0007669"/>
    <property type="project" value="TreeGrafter"/>
</dbReference>
<dbReference type="InterPro" id="IPR023299">
    <property type="entry name" value="ATPase_P-typ_cyto_dom_N"/>
</dbReference>
<comment type="similarity">
    <text evidence="3 17">Belongs to the cation transport ATPase (P-type) (TC 3.A.3) family. Type IV subfamily.</text>
</comment>
<dbReference type="Pfam" id="PF16212">
    <property type="entry name" value="PhoLip_ATPase_C"/>
    <property type="match status" value="1"/>
</dbReference>
<feature type="active site" description="4-aspartylphosphate intermediate" evidence="14">
    <location>
        <position position="754"/>
    </location>
</feature>
<evidence type="ECO:0000256" key="1">
    <source>
        <dbReference type="ARBA" id="ARBA00004141"/>
    </source>
</evidence>
<feature type="transmembrane region" description="Helical" evidence="17">
    <location>
        <begin position="260"/>
        <end position="279"/>
    </location>
</feature>
<keyword evidence="4 17" id="KW-0812">Transmembrane</keyword>
<feature type="compositionally biased region" description="Polar residues" evidence="18">
    <location>
        <begin position="427"/>
        <end position="442"/>
    </location>
</feature>
<dbReference type="Proteomes" id="UP000187429">
    <property type="component" value="Unassembled WGS sequence"/>
</dbReference>
<dbReference type="GO" id="GO:0016887">
    <property type="term" value="F:ATP hydrolysis activity"/>
    <property type="evidence" value="ECO:0007669"/>
    <property type="project" value="InterPro"/>
</dbReference>
<dbReference type="GO" id="GO:0140326">
    <property type="term" value="F:ATPase-coupled intramembrane lipid transporter activity"/>
    <property type="evidence" value="ECO:0007669"/>
    <property type="project" value="UniProtKB-EC"/>
</dbReference>
<name>A0A1R1YRU7_9FUNG</name>
<dbReference type="InterPro" id="IPR044492">
    <property type="entry name" value="P_typ_ATPase_HD_dom"/>
</dbReference>
<feature type="transmembrane region" description="Helical" evidence="17">
    <location>
        <begin position="1531"/>
        <end position="1552"/>
    </location>
</feature>
<feature type="domain" description="P-type ATPase A" evidence="19">
    <location>
        <begin position="489"/>
        <end position="557"/>
    </location>
</feature>
<feature type="compositionally biased region" description="Acidic residues" evidence="18">
    <location>
        <begin position="364"/>
        <end position="381"/>
    </location>
</feature>
<evidence type="ECO:0000256" key="11">
    <source>
        <dbReference type="ARBA" id="ARBA00023136"/>
    </source>
</evidence>
<feature type="domain" description="P-type ATPase N-terminal" evidence="20">
    <location>
        <begin position="207"/>
        <end position="262"/>
    </location>
</feature>
<feature type="transmembrane region" description="Helical" evidence="17">
    <location>
        <begin position="687"/>
        <end position="708"/>
    </location>
</feature>
<dbReference type="GO" id="GO:0005524">
    <property type="term" value="F:ATP binding"/>
    <property type="evidence" value="ECO:0007669"/>
    <property type="project" value="UniProtKB-UniRule"/>
</dbReference>
<feature type="binding site" evidence="15">
    <location>
        <position position="1165"/>
    </location>
    <ligand>
        <name>ATP</name>
        <dbReference type="ChEBI" id="CHEBI:30616"/>
    </ligand>
</feature>
<feature type="transmembrane region" description="Helical" evidence="17">
    <location>
        <begin position="1413"/>
        <end position="1434"/>
    </location>
</feature>
<feature type="binding site" evidence="15">
    <location>
        <position position="1359"/>
    </location>
    <ligand>
        <name>ATP</name>
        <dbReference type="ChEBI" id="CHEBI:30616"/>
    </ligand>
</feature>
<dbReference type="SUPFAM" id="SSF81660">
    <property type="entry name" value="Metal cation-transporting ATPase, ATP-binding domain N"/>
    <property type="match status" value="1"/>
</dbReference>
<evidence type="ECO:0000256" key="4">
    <source>
        <dbReference type="ARBA" id="ARBA00022692"/>
    </source>
</evidence>
<gene>
    <name evidence="22" type="ORF">AYI69_g995</name>
</gene>
<dbReference type="SUPFAM" id="SSF81665">
    <property type="entry name" value="Calcium ATPase, transmembrane domain M"/>
    <property type="match status" value="1"/>
</dbReference>
<feature type="domain" description="P-type ATPase C-terminal" evidence="21">
    <location>
        <begin position="1382"/>
        <end position="1632"/>
    </location>
</feature>
<evidence type="ECO:0000256" key="12">
    <source>
        <dbReference type="ARBA" id="ARBA00034036"/>
    </source>
</evidence>
<feature type="binding site" evidence="15">
    <location>
        <position position="945"/>
    </location>
    <ligand>
        <name>ATP</name>
        <dbReference type="ChEBI" id="CHEBI:30616"/>
    </ligand>
</feature>
<dbReference type="OrthoDB" id="377733at2759"/>
<feature type="compositionally biased region" description="Polar residues" evidence="18">
    <location>
        <begin position="801"/>
        <end position="816"/>
    </location>
</feature>
<feature type="binding site" evidence="16">
    <location>
        <position position="1356"/>
    </location>
    <ligand>
        <name>Mg(2+)</name>
        <dbReference type="ChEBI" id="CHEBI:18420"/>
    </ligand>
</feature>
<dbReference type="SUPFAM" id="SSF56784">
    <property type="entry name" value="HAD-like"/>
    <property type="match status" value="1"/>
</dbReference>
<evidence type="ECO:0000256" key="14">
    <source>
        <dbReference type="PIRSR" id="PIRSR606539-1"/>
    </source>
</evidence>
<comment type="cofactor">
    <cofactor evidence="16">
        <name>Mg(2+)</name>
        <dbReference type="ChEBI" id="CHEBI:18420"/>
    </cofactor>
</comment>
<dbReference type="GO" id="GO:0005886">
    <property type="term" value="C:plasma membrane"/>
    <property type="evidence" value="ECO:0007669"/>
    <property type="project" value="TreeGrafter"/>
</dbReference>
<dbReference type="EMBL" id="LSSM01000265">
    <property type="protein sequence ID" value="OMJ29506.1"/>
    <property type="molecule type" value="Genomic_DNA"/>
</dbReference>
<evidence type="ECO:0000256" key="13">
    <source>
        <dbReference type="ARBA" id="ARBA00049128"/>
    </source>
</evidence>
<feature type="binding site" evidence="15">
    <location>
        <position position="1021"/>
    </location>
    <ligand>
        <name>ATP</name>
        <dbReference type="ChEBI" id="CHEBI:30616"/>
    </ligand>
</feature>
<keyword evidence="10 17" id="KW-1133">Transmembrane helix</keyword>
<dbReference type="InterPro" id="IPR018303">
    <property type="entry name" value="ATPase_P-typ_P_site"/>
</dbReference>
<dbReference type="InterPro" id="IPR001757">
    <property type="entry name" value="P_typ_ATPase"/>
</dbReference>
<feature type="region of interest" description="Disordered" evidence="18">
    <location>
        <begin position="1"/>
        <end position="37"/>
    </location>
</feature>
<feature type="binding site" evidence="15">
    <location>
        <position position="1325"/>
    </location>
    <ligand>
        <name>ATP</name>
        <dbReference type="ChEBI" id="CHEBI:30616"/>
    </ligand>
</feature>
<dbReference type="InterPro" id="IPR008250">
    <property type="entry name" value="ATPase_P-typ_transduc_dom_A_sf"/>
</dbReference>
<evidence type="ECO:0000256" key="15">
    <source>
        <dbReference type="PIRSR" id="PIRSR606539-2"/>
    </source>
</evidence>
<comment type="subcellular location">
    <subcellularLocation>
        <location evidence="2">Endomembrane system</location>
    </subcellularLocation>
    <subcellularLocation>
        <location evidence="1 17">Membrane</location>
        <topology evidence="1 17">Multi-pass membrane protein</topology>
    </subcellularLocation>
</comment>
<keyword evidence="6 15" id="KW-0547">Nucleotide-binding</keyword>
<dbReference type="SFLD" id="SFLDG00002">
    <property type="entry name" value="C1.7:_P-type_atpase_like"/>
    <property type="match status" value="1"/>
</dbReference>
<dbReference type="GO" id="GO:0000287">
    <property type="term" value="F:magnesium ion binding"/>
    <property type="evidence" value="ECO:0007669"/>
    <property type="project" value="UniProtKB-UniRule"/>
</dbReference>
<feature type="binding site" evidence="15">
    <location>
        <position position="1084"/>
    </location>
    <ligand>
        <name>ATP</name>
        <dbReference type="ChEBI" id="CHEBI:30616"/>
    </ligand>
</feature>
<dbReference type="GO" id="GO:0032456">
    <property type="term" value="P:endocytic recycling"/>
    <property type="evidence" value="ECO:0007669"/>
    <property type="project" value="TreeGrafter"/>
</dbReference>
<dbReference type="SFLD" id="SFLDF00027">
    <property type="entry name" value="p-type_atpase"/>
    <property type="match status" value="1"/>
</dbReference>
<feature type="binding site" evidence="16">
    <location>
        <position position="1360"/>
    </location>
    <ligand>
        <name>Mg(2+)</name>
        <dbReference type="ChEBI" id="CHEBI:18420"/>
    </ligand>
</feature>
<feature type="region of interest" description="Disordered" evidence="18">
    <location>
        <begin position="58"/>
        <end position="78"/>
    </location>
</feature>
<keyword evidence="7 15" id="KW-0067">ATP-binding</keyword>
<feature type="region of interest" description="Disordered" evidence="18">
    <location>
        <begin position="427"/>
        <end position="458"/>
    </location>
</feature>
<feature type="binding site" evidence="15">
    <location>
        <position position="1360"/>
    </location>
    <ligand>
        <name>ATP</name>
        <dbReference type="ChEBI" id="CHEBI:30616"/>
    </ligand>
</feature>
<dbReference type="InterPro" id="IPR059000">
    <property type="entry name" value="ATPase_P-type_domA"/>
</dbReference>
<evidence type="ECO:0000256" key="3">
    <source>
        <dbReference type="ARBA" id="ARBA00008109"/>
    </source>
</evidence>
<dbReference type="InterPro" id="IPR032630">
    <property type="entry name" value="P_typ_ATPase_c"/>
</dbReference>
<dbReference type="NCBIfam" id="TIGR01652">
    <property type="entry name" value="ATPase-Plipid"/>
    <property type="match status" value="1"/>
</dbReference>
<feature type="compositionally biased region" description="Basic and acidic residues" evidence="18">
    <location>
        <begin position="67"/>
        <end position="78"/>
    </location>
</feature>
<dbReference type="NCBIfam" id="TIGR01494">
    <property type="entry name" value="ATPase_P-type"/>
    <property type="match status" value="1"/>
</dbReference>
<evidence type="ECO:0000313" key="22">
    <source>
        <dbReference type="EMBL" id="OMJ29506.1"/>
    </source>
</evidence>
<evidence type="ECO:0000259" key="20">
    <source>
        <dbReference type="Pfam" id="PF16209"/>
    </source>
</evidence>
<feature type="binding site" evidence="16">
    <location>
        <position position="754"/>
    </location>
    <ligand>
        <name>Mg(2+)</name>
        <dbReference type="ChEBI" id="CHEBI:18420"/>
    </ligand>
</feature>
<dbReference type="Pfam" id="PF16209">
    <property type="entry name" value="PhoLip_ATPase_N"/>
    <property type="match status" value="1"/>
</dbReference>
<dbReference type="PROSITE" id="PS00154">
    <property type="entry name" value="ATPASE_E1_E2"/>
    <property type="match status" value="1"/>
</dbReference>
<dbReference type="Gene3D" id="3.40.50.1000">
    <property type="entry name" value="HAD superfamily/HAD-like"/>
    <property type="match status" value="1"/>
</dbReference>
<feature type="transmembrane region" description="Helical" evidence="17">
    <location>
        <begin position="1446"/>
        <end position="1466"/>
    </location>
</feature>
<comment type="catalytic activity">
    <reaction evidence="13">
        <text>a 1,2-diacyl-sn-glycero-3-phosphoethanolamine(out) + ATP + H2O = a 1,2-diacyl-sn-glycero-3-phosphoethanolamine(in) + ADP + phosphate + H(+)</text>
        <dbReference type="Rhea" id="RHEA:66132"/>
        <dbReference type="ChEBI" id="CHEBI:15377"/>
        <dbReference type="ChEBI" id="CHEBI:15378"/>
        <dbReference type="ChEBI" id="CHEBI:30616"/>
        <dbReference type="ChEBI" id="CHEBI:43474"/>
        <dbReference type="ChEBI" id="CHEBI:64612"/>
        <dbReference type="ChEBI" id="CHEBI:456216"/>
    </reaction>
    <physiologicalReaction direction="left-to-right" evidence="13">
        <dbReference type="Rhea" id="RHEA:66133"/>
    </physiologicalReaction>
</comment>
<feature type="binding site" evidence="15">
    <location>
        <position position="756"/>
    </location>
    <ligand>
        <name>ATP</name>
        <dbReference type="ChEBI" id="CHEBI:30616"/>
    </ligand>
</feature>
<evidence type="ECO:0000313" key="23">
    <source>
        <dbReference type="Proteomes" id="UP000187429"/>
    </source>
</evidence>
<evidence type="ECO:0000259" key="19">
    <source>
        <dbReference type="Pfam" id="PF00122"/>
    </source>
</evidence>
<dbReference type="GO" id="GO:0006892">
    <property type="term" value="P:post-Golgi vesicle-mediated transport"/>
    <property type="evidence" value="ECO:0007669"/>
    <property type="project" value="TreeGrafter"/>
</dbReference>
<dbReference type="Pfam" id="PF13246">
    <property type="entry name" value="Cation_ATPase"/>
    <property type="match status" value="1"/>
</dbReference>
<dbReference type="InterPro" id="IPR006539">
    <property type="entry name" value="P-type_ATPase_IV"/>
</dbReference>
<dbReference type="InterPro" id="IPR036412">
    <property type="entry name" value="HAD-like_sf"/>
</dbReference>
<feature type="binding site" evidence="15">
    <location>
        <position position="754"/>
    </location>
    <ligand>
        <name>ATP</name>
        <dbReference type="ChEBI" id="CHEBI:30616"/>
    </ligand>
</feature>
<feature type="binding site" evidence="16">
    <location>
        <position position="756"/>
    </location>
    <ligand>
        <name>Mg(2+)</name>
        <dbReference type="ChEBI" id="CHEBI:18420"/>
    </ligand>
</feature>
<comment type="catalytic activity">
    <reaction evidence="12 17">
        <text>ATP + H2O + phospholipidSide 1 = ADP + phosphate + phospholipidSide 2.</text>
        <dbReference type="EC" id="7.6.2.1"/>
    </reaction>
</comment>
<dbReference type="InterPro" id="IPR032631">
    <property type="entry name" value="P-type_ATPase_N"/>
</dbReference>
<evidence type="ECO:0000256" key="17">
    <source>
        <dbReference type="RuleBase" id="RU362033"/>
    </source>
</evidence>
<feature type="binding site" evidence="15">
    <location>
        <position position="1164"/>
    </location>
    <ligand>
        <name>ATP</name>
        <dbReference type="ChEBI" id="CHEBI:30616"/>
    </ligand>
</feature>
<evidence type="ECO:0000256" key="7">
    <source>
        <dbReference type="ARBA" id="ARBA00022840"/>
    </source>
</evidence>